<evidence type="ECO:0000256" key="3">
    <source>
        <dbReference type="RuleBase" id="RU004466"/>
    </source>
</evidence>
<dbReference type="PROSITE" id="PS00444">
    <property type="entry name" value="POLYPRENYL_SYNTHASE_2"/>
    <property type="match status" value="1"/>
</dbReference>
<sequence length="256" mass="27176">MELVHNFSLVHDDAMDRDAVRRHRETVWKVYGVPAAILAGDALLTLALQVLSELATPVTQTAVTMLNDAVQQLIEGQALDLSFETRGEVLLSECVAMAGKKTAALMSCACGLGALVSGGSAEQVRLLRAFGAHLGLAFQLADDLLGISGDPEVTGKPAHNDLWTRKKSLPVVAALTSGTDAGRELAALYGRDERWEHADLQRAQALVERAGGLAWTREEADRRVDLALSSLAAADLDPGAAADLGGLVRLAARRDH</sequence>
<dbReference type="Proteomes" id="UP001596512">
    <property type="component" value="Unassembled WGS sequence"/>
</dbReference>
<keyword evidence="3" id="KW-0808">Transferase</keyword>
<dbReference type="PANTHER" id="PTHR12001:SF86">
    <property type="entry name" value="GERANYLGERANYL DIPHOSPHATE SYNTHASE"/>
    <property type="match status" value="1"/>
</dbReference>
<dbReference type="InterPro" id="IPR008949">
    <property type="entry name" value="Isoprenoid_synthase_dom_sf"/>
</dbReference>
<dbReference type="SUPFAM" id="SSF48576">
    <property type="entry name" value="Terpenoid synthases"/>
    <property type="match status" value="1"/>
</dbReference>
<name>A0ABW2TR78_9PSEU</name>
<keyword evidence="1" id="KW-0479">Metal-binding</keyword>
<protein>
    <submittedName>
        <fullName evidence="4">Polyprenyl synthetase family protein</fullName>
    </submittedName>
</protein>
<dbReference type="SFLD" id="SFLDS00005">
    <property type="entry name" value="Isoprenoid_Synthase_Type_I"/>
    <property type="match status" value="1"/>
</dbReference>
<dbReference type="EMBL" id="JBHTEY010000004">
    <property type="protein sequence ID" value="MFC7615505.1"/>
    <property type="molecule type" value="Genomic_DNA"/>
</dbReference>
<comment type="similarity">
    <text evidence="3">Belongs to the FPP/GGPP synthase family.</text>
</comment>
<gene>
    <name evidence="4" type="ORF">ACFQV2_20395</name>
</gene>
<evidence type="ECO:0000256" key="1">
    <source>
        <dbReference type="ARBA" id="ARBA00022723"/>
    </source>
</evidence>
<reference evidence="5" key="1">
    <citation type="journal article" date="2019" name="Int. J. Syst. Evol. Microbiol.">
        <title>The Global Catalogue of Microorganisms (GCM) 10K type strain sequencing project: providing services to taxonomists for standard genome sequencing and annotation.</title>
        <authorList>
            <consortium name="The Broad Institute Genomics Platform"/>
            <consortium name="The Broad Institute Genome Sequencing Center for Infectious Disease"/>
            <person name="Wu L."/>
            <person name="Ma J."/>
        </authorList>
    </citation>
    <scope>NUCLEOTIDE SEQUENCE [LARGE SCALE GENOMIC DNA]</scope>
    <source>
        <strain evidence="5">JCM 17695</strain>
    </source>
</reference>
<comment type="caution">
    <text evidence="4">The sequence shown here is derived from an EMBL/GenBank/DDBJ whole genome shotgun (WGS) entry which is preliminary data.</text>
</comment>
<keyword evidence="2" id="KW-0460">Magnesium</keyword>
<dbReference type="InterPro" id="IPR000092">
    <property type="entry name" value="Polyprenyl_synt"/>
</dbReference>
<keyword evidence="5" id="KW-1185">Reference proteome</keyword>
<dbReference type="Gene3D" id="1.10.600.10">
    <property type="entry name" value="Farnesyl Diphosphate Synthase"/>
    <property type="match status" value="1"/>
</dbReference>
<dbReference type="PROSITE" id="PS00723">
    <property type="entry name" value="POLYPRENYL_SYNTHASE_1"/>
    <property type="match status" value="1"/>
</dbReference>
<organism evidence="4 5">
    <name type="scientific">Actinokineospora soli</name>
    <dbReference type="NCBI Taxonomy" id="1048753"/>
    <lineage>
        <taxon>Bacteria</taxon>
        <taxon>Bacillati</taxon>
        <taxon>Actinomycetota</taxon>
        <taxon>Actinomycetes</taxon>
        <taxon>Pseudonocardiales</taxon>
        <taxon>Pseudonocardiaceae</taxon>
        <taxon>Actinokineospora</taxon>
    </lineage>
</organism>
<evidence type="ECO:0000313" key="5">
    <source>
        <dbReference type="Proteomes" id="UP001596512"/>
    </source>
</evidence>
<dbReference type="InterPro" id="IPR033749">
    <property type="entry name" value="Polyprenyl_synt_CS"/>
</dbReference>
<proteinExistence type="inferred from homology"/>
<evidence type="ECO:0000313" key="4">
    <source>
        <dbReference type="EMBL" id="MFC7615505.1"/>
    </source>
</evidence>
<dbReference type="PANTHER" id="PTHR12001">
    <property type="entry name" value="GERANYLGERANYL PYROPHOSPHATE SYNTHASE"/>
    <property type="match status" value="1"/>
</dbReference>
<dbReference type="Pfam" id="PF00348">
    <property type="entry name" value="polyprenyl_synt"/>
    <property type="match status" value="1"/>
</dbReference>
<accession>A0ABW2TR78</accession>
<dbReference type="CDD" id="cd00685">
    <property type="entry name" value="Trans_IPPS_HT"/>
    <property type="match status" value="1"/>
</dbReference>
<evidence type="ECO:0000256" key="2">
    <source>
        <dbReference type="ARBA" id="ARBA00022842"/>
    </source>
</evidence>